<dbReference type="Gene3D" id="3.30.70.120">
    <property type="match status" value="1"/>
</dbReference>
<comment type="caution">
    <text evidence="1">The sequence shown here is derived from an EMBL/GenBank/DDBJ whole genome shotgun (WGS) entry which is preliminary data.</text>
</comment>
<evidence type="ECO:0000313" key="2">
    <source>
        <dbReference type="Proteomes" id="UP001595617"/>
    </source>
</evidence>
<dbReference type="SUPFAM" id="SSF102705">
    <property type="entry name" value="NIF3 (NGG1p interacting factor 3)-like"/>
    <property type="match status" value="1"/>
</dbReference>
<dbReference type="PANTHER" id="PTHR41774">
    <property type="match status" value="1"/>
</dbReference>
<dbReference type="PANTHER" id="PTHR41774:SF1">
    <property type="entry name" value="NGG1P INTERACTING FACTOR NIF3"/>
    <property type="match status" value="1"/>
</dbReference>
<name>A0ABV7ZYV7_9GAMM</name>
<keyword evidence="2" id="KW-1185">Reference proteome</keyword>
<organism evidence="1 2">
    <name type="scientific">Saccharospirillum mangrovi</name>
    <dbReference type="NCBI Taxonomy" id="2161747"/>
    <lineage>
        <taxon>Bacteria</taxon>
        <taxon>Pseudomonadati</taxon>
        <taxon>Pseudomonadota</taxon>
        <taxon>Gammaproteobacteria</taxon>
        <taxon>Oceanospirillales</taxon>
        <taxon>Saccharospirillaceae</taxon>
        <taxon>Saccharospirillum</taxon>
    </lineage>
</organism>
<proteinExistence type="predicted"/>
<dbReference type="Proteomes" id="UP001595617">
    <property type="component" value="Unassembled WGS sequence"/>
</dbReference>
<protein>
    <recommendedName>
        <fullName evidence="3">NGG1p interacting factor NIF3</fullName>
    </recommendedName>
</protein>
<evidence type="ECO:0000313" key="1">
    <source>
        <dbReference type="EMBL" id="MFC3853430.1"/>
    </source>
</evidence>
<accession>A0ABV7ZYV7</accession>
<reference evidence="2" key="1">
    <citation type="journal article" date="2019" name="Int. J. Syst. Evol. Microbiol.">
        <title>The Global Catalogue of Microorganisms (GCM) 10K type strain sequencing project: providing services to taxonomists for standard genome sequencing and annotation.</title>
        <authorList>
            <consortium name="The Broad Institute Genomics Platform"/>
            <consortium name="The Broad Institute Genome Sequencing Center for Infectious Disease"/>
            <person name="Wu L."/>
            <person name="Ma J."/>
        </authorList>
    </citation>
    <scope>NUCLEOTIDE SEQUENCE [LARGE SCALE GENOMIC DNA]</scope>
    <source>
        <strain evidence="2">IBRC 10765</strain>
    </source>
</reference>
<evidence type="ECO:0008006" key="3">
    <source>
        <dbReference type="Google" id="ProtNLM"/>
    </source>
</evidence>
<dbReference type="RefSeq" id="WP_380696576.1">
    <property type="nucleotide sequence ID" value="NZ_JBHRYR010000003.1"/>
</dbReference>
<dbReference type="InterPro" id="IPR036069">
    <property type="entry name" value="DUF34/NIF3_sf"/>
</dbReference>
<dbReference type="EMBL" id="JBHRYR010000003">
    <property type="protein sequence ID" value="MFC3853430.1"/>
    <property type="molecule type" value="Genomic_DNA"/>
</dbReference>
<dbReference type="InterPro" id="IPR015867">
    <property type="entry name" value="N-reg_PII/ATP_PRibTrfase_C"/>
</dbReference>
<gene>
    <name evidence="1" type="ORF">ACFOOG_11350</name>
</gene>
<sequence>MSRYKLIYFVPESHLEETKGAIFAAGGGALGDYDHCAWQVLGVGQFRPLNGAQPF</sequence>